<evidence type="ECO:0000313" key="3">
    <source>
        <dbReference type="Proteomes" id="UP000477782"/>
    </source>
</evidence>
<comment type="caution">
    <text evidence="2">The sequence shown here is derived from an EMBL/GenBank/DDBJ whole genome shotgun (WGS) entry which is preliminary data.</text>
</comment>
<dbReference type="Proteomes" id="UP000477782">
    <property type="component" value="Unassembled WGS sequence"/>
</dbReference>
<keyword evidence="1" id="KW-1133">Transmembrane helix</keyword>
<name>A0A6M0QXN1_9RHOB</name>
<protein>
    <submittedName>
        <fullName evidence="2">Uncharacterized protein</fullName>
    </submittedName>
</protein>
<proteinExistence type="predicted"/>
<evidence type="ECO:0000313" key="2">
    <source>
        <dbReference type="EMBL" id="NEY92268.1"/>
    </source>
</evidence>
<dbReference type="AlphaFoldDB" id="A0A6M0QXN1"/>
<gene>
    <name evidence="2" type="ORF">G4Z14_18470</name>
</gene>
<feature type="transmembrane region" description="Helical" evidence="1">
    <location>
        <begin position="100"/>
        <end position="119"/>
    </location>
</feature>
<keyword evidence="1" id="KW-0472">Membrane</keyword>
<organism evidence="2 3">
    <name type="scientific">Tabrizicola oligotrophica</name>
    <dbReference type="NCBI Taxonomy" id="2710650"/>
    <lineage>
        <taxon>Bacteria</taxon>
        <taxon>Pseudomonadati</taxon>
        <taxon>Pseudomonadota</taxon>
        <taxon>Alphaproteobacteria</taxon>
        <taxon>Rhodobacterales</taxon>
        <taxon>Paracoccaceae</taxon>
        <taxon>Tabrizicola</taxon>
    </lineage>
</organism>
<dbReference type="EMBL" id="JAAIVJ010000028">
    <property type="protein sequence ID" value="NEY92268.1"/>
    <property type="molecule type" value="Genomic_DNA"/>
</dbReference>
<keyword evidence="1" id="KW-0812">Transmembrane</keyword>
<reference evidence="2 3" key="1">
    <citation type="submission" date="2020-02" db="EMBL/GenBank/DDBJ databases">
        <authorList>
            <person name="Chen W.-M."/>
        </authorList>
    </citation>
    <scope>NUCLEOTIDE SEQUENCE [LARGE SCALE GENOMIC DNA]</scope>
    <source>
        <strain evidence="2 3">KMS-5</strain>
    </source>
</reference>
<sequence length="149" mass="16419">MALQAGETVAVGVTMLLSTCHPTCLALALTITSEAYERNFNQWLRIDLLYGTFGAVVKLSVGVAQMRVQSESEMAGRHKIQGAIISLVQRFCSWSHTKRWPVAAFIFFLLCAPTFPFALAADKNCAIPTEDEFIEAAVTYFLKVRQPSG</sequence>
<accession>A0A6M0QXN1</accession>
<evidence type="ECO:0000256" key="1">
    <source>
        <dbReference type="SAM" id="Phobius"/>
    </source>
</evidence>
<dbReference type="RefSeq" id="WP_164628428.1">
    <property type="nucleotide sequence ID" value="NZ_JAAIVJ010000028.1"/>
</dbReference>
<keyword evidence="3" id="KW-1185">Reference proteome</keyword>
<feature type="non-terminal residue" evidence="2">
    <location>
        <position position="149"/>
    </location>
</feature>